<reference evidence="2" key="1">
    <citation type="submission" date="2022-05" db="EMBL/GenBank/DDBJ databases">
        <title>The Musa troglodytarum L. genome provides insights into the mechanism of non-climacteric behaviour and enrichment of carotenoids.</title>
        <authorList>
            <person name="Wang J."/>
        </authorList>
    </citation>
    <scope>NUCLEOTIDE SEQUENCE</scope>
    <source>
        <tissue evidence="2">Leaf</tissue>
    </source>
</reference>
<evidence type="ECO:0000256" key="1">
    <source>
        <dbReference type="SAM" id="MobiDB-lite"/>
    </source>
</evidence>
<sequence>MPENGGLPQNQIESRKQMTRRRRMNRFRRHDDRRQKGGPVWHLMGPSFETELTLIEIFELFDAGTDCEHVAYVQFAILSHHGNEIFCFKFHTMLYTVLFMSHTMEK</sequence>
<protein>
    <submittedName>
        <fullName evidence="2">Uncharacterized protein</fullName>
    </submittedName>
</protein>
<dbReference type="AlphaFoldDB" id="A0A9E7ECE3"/>
<feature type="region of interest" description="Disordered" evidence="1">
    <location>
        <begin position="1"/>
        <end position="38"/>
    </location>
</feature>
<dbReference type="EMBL" id="CP097502">
    <property type="protein sequence ID" value="URD74680.1"/>
    <property type="molecule type" value="Genomic_DNA"/>
</dbReference>
<proteinExistence type="predicted"/>
<keyword evidence="3" id="KW-1185">Reference proteome</keyword>
<accession>A0A9E7ECE3</accession>
<evidence type="ECO:0000313" key="2">
    <source>
        <dbReference type="EMBL" id="URD74680.1"/>
    </source>
</evidence>
<name>A0A9E7ECE3_9LILI</name>
<evidence type="ECO:0000313" key="3">
    <source>
        <dbReference type="Proteomes" id="UP001055439"/>
    </source>
</evidence>
<feature type="compositionally biased region" description="Basic residues" evidence="1">
    <location>
        <begin position="17"/>
        <end position="28"/>
    </location>
</feature>
<dbReference type="Proteomes" id="UP001055439">
    <property type="component" value="Chromosome 1"/>
</dbReference>
<organism evidence="2 3">
    <name type="scientific">Musa troglodytarum</name>
    <name type="common">fe'i banana</name>
    <dbReference type="NCBI Taxonomy" id="320322"/>
    <lineage>
        <taxon>Eukaryota</taxon>
        <taxon>Viridiplantae</taxon>
        <taxon>Streptophyta</taxon>
        <taxon>Embryophyta</taxon>
        <taxon>Tracheophyta</taxon>
        <taxon>Spermatophyta</taxon>
        <taxon>Magnoliopsida</taxon>
        <taxon>Liliopsida</taxon>
        <taxon>Zingiberales</taxon>
        <taxon>Musaceae</taxon>
        <taxon>Musa</taxon>
    </lineage>
</organism>
<gene>
    <name evidence="2" type="ORF">MUK42_35334</name>
</gene>